<keyword evidence="5" id="KW-1185">Reference proteome</keyword>
<comment type="caution">
    <text evidence="4">The sequence shown here is derived from an EMBL/GenBank/DDBJ whole genome shotgun (WGS) entry which is preliminary data.</text>
</comment>
<evidence type="ECO:0000313" key="5">
    <source>
        <dbReference type="Proteomes" id="UP000598196"/>
    </source>
</evidence>
<evidence type="ECO:0000256" key="3">
    <source>
        <dbReference type="SAM" id="Phobius"/>
    </source>
</evidence>
<keyword evidence="3" id="KW-0812">Transmembrane</keyword>
<sequence length="354" mass="36348">MAEAEEEKDRTTDAVTPEPLVLSPEVAAEPDPVPRESTQVPPARPSGSGLGRFLALVLGGAVAAGGGFAVARYGVQQGWPIVSPASSEVEALKAEIARLDAALKSVTDRPAPVADLGPVEARIAALESRPAATDTAALQALEQQVATLESRLAAQNPADAQALASQIDARVAERMQAVTAEAERAQAEAEAAKIALAQRGALIALDTALDSGLDLGESLTALGDAGIAVPEPLAALAEKPVSLAELQSAFPEAAREALSASRRASQGTGTMTERLKTFVMNQTNARPLAPQEGEGDEAVLSRMQASIDAGQLAAARGMVDTLSEPARAAMATWVADADIHLAARQALASLMPQN</sequence>
<evidence type="ECO:0000256" key="1">
    <source>
        <dbReference type="SAM" id="Coils"/>
    </source>
</evidence>
<evidence type="ECO:0000256" key="2">
    <source>
        <dbReference type="SAM" id="MobiDB-lite"/>
    </source>
</evidence>
<dbReference type="OrthoDB" id="7659420at2"/>
<feature type="coiled-coil region" evidence="1">
    <location>
        <begin position="89"/>
        <end position="195"/>
    </location>
</feature>
<feature type="transmembrane region" description="Helical" evidence="3">
    <location>
        <begin position="53"/>
        <end position="75"/>
    </location>
</feature>
<keyword evidence="3" id="KW-1133">Transmembrane helix</keyword>
<proteinExistence type="predicted"/>
<name>A0A917YLC2_9RHOB</name>
<dbReference type="EMBL" id="BMLP01000004">
    <property type="protein sequence ID" value="GGO33293.1"/>
    <property type="molecule type" value="Genomic_DNA"/>
</dbReference>
<dbReference type="RefSeq" id="WP_146286957.1">
    <property type="nucleotide sequence ID" value="NZ_BMLP01000004.1"/>
</dbReference>
<feature type="region of interest" description="Disordered" evidence="2">
    <location>
        <begin position="1"/>
        <end position="46"/>
    </location>
</feature>
<reference evidence="4 5" key="1">
    <citation type="journal article" date="2014" name="Int. J. Syst. Evol. Microbiol.">
        <title>Complete genome sequence of Corynebacterium casei LMG S-19264T (=DSM 44701T), isolated from a smear-ripened cheese.</title>
        <authorList>
            <consortium name="US DOE Joint Genome Institute (JGI-PGF)"/>
            <person name="Walter F."/>
            <person name="Albersmeier A."/>
            <person name="Kalinowski J."/>
            <person name="Ruckert C."/>
        </authorList>
    </citation>
    <scope>NUCLEOTIDE SEQUENCE [LARGE SCALE GENOMIC DNA]</scope>
    <source>
        <strain evidence="4 5">CGMCC 1.7029</strain>
    </source>
</reference>
<keyword evidence="3" id="KW-0472">Membrane</keyword>
<dbReference type="Proteomes" id="UP000598196">
    <property type="component" value="Unassembled WGS sequence"/>
</dbReference>
<protein>
    <submittedName>
        <fullName evidence="4">Membrane protein</fullName>
    </submittedName>
</protein>
<gene>
    <name evidence="4" type="ORF">GCM10010991_22450</name>
</gene>
<accession>A0A917YLC2</accession>
<dbReference type="AlphaFoldDB" id="A0A917YLC2"/>
<evidence type="ECO:0000313" key="4">
    <source>
        <dbReference type="EMBL" id="GGO33293.1"/>
    </source>
</evidence>
<keyword evidence="1" id="KW-0175">Coiled coil</keyword>
<organism evidence="4 5">
    <name type="scientific">Gemmobacter aquaticus</name>
    <dbReference type="NCBI Taxonomy" id="490185"/>
    <lineage>
        <taxon>Bacteria</taxon>
        <taxon>Pseudomonadati</taxon>
        <taxon>Pseudomonadota</taxon>
        <taxon>Alphaproteobacteria</taxon>
        <taxon>Rhodobacterales</taxon>
        <taxon>Paracoccaceae</taxon>
        <taxon>Gemmobacter</taxon>
    </lineage>
</organism>